<accession>A0ABN7QWN0</accession>
<sequence length="604" mass="69819">MLAKVFKKCGDGRSSFRSLIDYVTRTDDVHAPETETFTNCLSLDTAHAEMRAVATRSARVHDPVFHFVVSWRDGEQPDQAQVFEAGRAALDALGMIPDEHQHVFAIHRDTDNVHLHVIVNRVNLETGRAVHPGLSYLKLDRCMRELELRQGWQHDPGPYAVIERDGQPVIERDRERKERQSRPARARDMEAFRGMESLATYASGDPKHDVLAALVQADATWQDVHEALARHGLELRIKGQGLAIYAKDREDLTPVKASSVHEQLGKGRLEKCLGPWEEPIRVIRVSGAERRYLEREIDEARTARREVRARMRAELRARYDGDHASQRREYDAARRQMQTRHQSEYRALLERHRHVRERIRSSGLPAVERKAAYSVSAFERARELEAQREQQAMEREALRRPQTYREWVEMMAQQGGEAAIVQLRGWAYTERRRRKPPQEPERRNRITGVFGDDTDPLPPKRAHVMENWTWRVNMATGNVDYLRQGERQFTDEGWGIVFDSDDAQWDTMLTGLLLARQKFGPHIDVSGSEDFRERTAVLVVAYRLDITFGDDALEARRQQLIQMRQQRERAREAQKARSATQPQRTASRSPEPKPGLSPDGPERW</sequence>
<feature type="domain" description="Large polyvalent protein-associated" evidence="3">
    <location>
        <begin position="468"/>
        <end position="560"/>
    </location>
</feature>
<feature type="region of interest" description="Disordered" evidence="1">
    <location>
        <begin position="430"/>
        <end position="458"/>
    </location>
</feature>
<evidence type="ECO:0000313" key="6">
    <source>
        <dbReference type="Proteomes" id="UP000789752"/>
    </source>
</evidence>
<gene>
    <name evidence="5" type="primary">traI</name>
    <name evidence="5" type="ORF">R54767_04770</name>
</gene>
<proteinExistence type="predicted"/>
<evidence type="ECO:0000256" key="1">
    <source>
        <dbReference type="SAM" id="MobiDB-lite"/>
    </source>
</evidence>
<dbReference type="Pfam" id="PF22863">
    <property type="entry name" value="TraI_middle"/>
    <property type="match status" value="1"/>
</dbReference>
<dbReference type="Pfam" id="PF18821">
    <property type="entry name" value="LPD7"/>
    <property type="match status" value="1"/>
</dbReference>
<keyword evidence="6" id="KW-1185">Reference proteome</keyword>
<dbReference type="Proteomes" id="UP000789752">
    <property type="component" value="Unassembled WGS sequence"/>
</dbReference>
<evidence type="ECO:0000259" key="2">
    <source>
        <dbReference type="Pfam" id="PF03432"/>
    </source>
</evidence>
<dbReference type="RefSeq" id="WP_228983042.1">
    <property type="nucleotide sequence ID" value="NZ_CAJQYY010000035.1"/>
</dbReference>
<feature type="compositionally biased region" description="Polar residues" evidence="1">
    <location>
        <begin position="578"/>
        <end position="588"/>
    </location>
</feature>
<dbReference type="EMBL" id="CAJQYY010000035">
    <property type="protein sequence ID" value="CAG4921003.1"/>
    <property type="molecule type" value="Genomic_DNA"/>
</dbReference>
<organism evidence="5 6">
    <name type="scientific">Paraburkholderia gardini</name>
    <dbReference type="NCBI Taxonomy" id="2823469"/>
    <lineage>
        <taxon>Bacteria</taxon>
        <taxon>Pseudomonadati</taxon>
        <taxon>Pseudomonadota</taxon>
        <taxon>Betaproteobacteria</taxon>
        <taxon>Burkholderiales</taxon>
        <taxon>Burkholderiaceae</taxon>
        <taxon>Paraburkholderia</taxon>
    </lineage>
</organism>
<evidence type="ECO:0000259" key="4">
    <source>
        <dbReference type="Pfam" id="PF22863"/>
    </source>
</evidence>
<dbReference type="InterPro" id="IPR040677">
    <property type="entry name" value="LPD7"/>
</dbReference>
<dbReference type="InterPro" id="IPR054462">
    <property type="entry name" value="TraI_M"/>
</dbReference>
<evidence type="ECO:0000313" key="5">
    <source>
        <dbReference type="EMBL" id="CAG4921003.1"/>
    </source>
</evidence>
<dbReference type="InterPro" id="IPR005094">
    <property type="entry name" value="Endonuclease_MobA/VirD2"/>
</dbReference>
<dbReference type="Pfam" id="PF03432">
    <property type="entry name" value="Relaxase"/>
    <property type="match status" value="1"/>
</dbReference>
<feature type="domain" description="MobA/VirD2-like nuclease" evidence="2">
    <location>
        <begin position="35"/>
        <end position="152"/>
    </location>
</feature>
<protein>
    <submittedName>
        <fullName evidence="5">Protein TraI</fullName>
    </submittedName>
</protein>
<feature type="domain" description="TraI-like middle" evidence="4">
    <location>
        <begin position="184"/>
        <end position="277"/>
    </location>
</feature>
<reference evidence="5 6" key="1">
    <citation type="submission" date="2021-04" db="EMBL/GenBank/DDBJ databases">
        <authorList>
            <person name="Vanwijnsberghe S."/>
        </authorList>
    </citation>
    <scope>NUCLEOTIDE SEQUENCE [LARGE SCALE GENOMIC DNA]</scope>
    <source>
        <strain evidence="5 6">LMG 32171</strain>
    </source>
</reference>
<comment type="caution">
    <text evidence="5">The sequence shown here is derived from an EMBL/GenBank/DDBJ whole genome shotgun (WGS) entry which is preliminary data.</text>
</comment>
<dbReference type="InterPro" id="IPR049751">
    <property type="entry name" value="TraI/MobA_relaxases"/>
</dbReference>
<evidence type="ECO:0000259" key="3">
    <source>
        <dbReference type="Pfam" id="PF18821"/>
    </source>
</evidence>
<dbReference type="NCBIfam" id="NF041893">
    <property type="entry name" value="TraI_MobP_relax"/>
    <property type="match status" value="1"/>
</dbReference>
<feature type="region of interest" description="Disordered" evidence="1">
    <location>
        <begin position="564"/>
        <end position="604"/>
    </location>
</feature>
<feature type="compositionally biased region" description="Basic and acidic residues" evidence="1">
    <location>
        <begin position="565"/>
        <end position="575"/>
    </location>
</feature>
<name>A0ABN7QWN0_9BURK</name>